<dbReference type="InterPro" id="IPR001810">
    <property type="entry name" value="F-box_dom"/>
</dbReference>
<reference evidence="3" key="1">
    <citation type="journal article" date="2023" name="Mol. Phylogenet. Evol.">
        <title>Genome-scale phylogeny and comparative genomics of the fungal order Sordariales.</title>
        <authorList>
            <person name="Hensen N."/>
            <person name="Bonometti L."/>
            <person name="Westerberg I."/>
            <person name="Brannstrom I.O."/>
            <person name="Guillou S."/>
            <person name="Cros-Aarteil S."/>
            <person name="Calhoun S."/>
            <person name="Haridas S."/>
            <person name="Kuo A."/>
            <person name="Mondo S."/>
            <person name="Pangilinan J."/>
            <person name="Riley R."/>
            <person name="LaButti K."/>
            <person name="Andreopoulos B."/>
            <person name="Lipzen A."/>
            <person name="Chen C."/>
            <person name="Yan M."/>
            <person name="Daum C."/>
            <person name="Ng V."/>
            <person name="Clum A."/>
            <person name="Steindorff A."/>
            <person name="Ohm R.A."/>
            <person name="Martin F."/>
            <person name="Silar P."/>
            <person name="Natvig D.O."/>
            <person name="Lalanne C."/>
            <person name="Gautier V."/>
            <person name="Ament-Velasquez S.L."/>
            <person name="Kruys A."/>
            <person name="Hutchinson M.I."/>
            <person name="Powell A.J."/>
            <person name="Barry K."/>
            <person name="Miller A.N."/>
            <person name="Grigoriev I.V."/>
            <person name="Debuchy R."/>
            <person name="Gladieux P."/>
            <person name="Hiltunen Thoren M."/>
            <person name="Johannesson H."/>
        </authorList>
    </citation>
    <scope>NUCLEOTIDE SEQUENCE [LARGE SCALE GENOMIC DNA]</scope>
    <source>
        <strain evidence="3">CBS 284.82</strain>
    </source>
</reference>
<feature type="domain" description="F-box" evidence="1">
    <location>
        <begin position="28"/>
        <end position="71"/>
    </location>
</feature>
<proteinExistence type="predicted"/>
<protein>
    <recommendedName>
        <fullName evidence="1">F-box domain-containing protein</fullName>
    </recommendedName>
</protein>
<gene>
    <name evidence="2" type="ORF">C8A01DRAFT_17413</name>
</gene>
<organism evidence="2 3">
    <name type="scientific">Parachaetomium inaequale</name>
    <dbReference type="NCBI Taxonomy" id="2588326"/>
    <lineage>
        <taxon>Eukaryota</taxon>
        <taxon>Fungi</taxon>
        <taxon>Dikarya</taxon>
        <taxon>Ascomycota</taxon>
        <taxon>Pezizomycotina</taxon>
        <taxon>Sordariomycetes</taxon>
        <taxon>Sordariomycetidae</taxon>
        <taxon>Sordariales</taxon>
        <taxon>Chaetomiaceae</taxon>
        <taxon>Parachaetomium</taxon>
    </lineage>
</organism>
<name>A0AAN6PCT0_9PEZI</name>
<evidence type="ECO:0000313" key="3">
    <source>
        <dbReference type="Proteomes" id="UP001303115"/>
    </source>
</evidence>
<evidence type="ECO:0000313" key="2">
    <source>
        <dbReference type="EMBL" id="KAK4038516.1"/>
    </source>
</evidence>
<accession>A0AAN6PCT0</accession>
<dbReference type="EMBL" id="MU854427">
    <property type="protein sequence ID" value="KAK4038516.1"/>
    <property type="molecule type" value="Genomic_DNA"/>
</dbReference>
<dbReference type="AlphaFoldDB" id="A0AAN6PCT0"/>
<keyword evidence="3" id="KW-1185">Reference proteome</keyword>
<evidence type="ECO:0000259" key="1">
    <source>
        <dbReference type="Pfam" id="PF12937"/>
    </source>
</evidence>
<dbReference type="InterPro" id="IPR036047">
    <property type="entry name" value="F-box-like_dom_sf"/>
</dbReference>
<dbReference type="Proteomes" id="UP001303115">
    <property type="component" value="Unassembled WGS sequence"/>
</dbReference>
<comment type="caution">
    <text evidence="2">The sequence shown here is derived from an EMBL/GenBank/DDBJ whole genome shotgun (WGS) entry which is preliminary data.</text>
</comment>
<dbReference type="Pfam" id="PF12937">
    <property type="entry name" value="F-box-like"/>
    <property type="match status" value="1"/>
</dbReference>
<dbReference type="SUPFAM" id="SSF81383">
    <property type="entry name" value="F-box domain"/>
    <property type="match status" value="1"/>
</dbReference>
<sequence length="498" mass="57303">MLATMTDLKRTMDPLVAAQVYNRQHNPLCRLPDELLLLILPCIGDDHVALYCTRRVSRVLRHLIHDPAVWRYTEMPLSLRFSYLSESHWEIPEKEKTQLKRHLRADGMCDNCKLWCDVPVKGWSKRLDQYFKVGPIDPDWMARMRLTNPTCKFDSPITLDAPVHCRGCGLHHADWVFPPGTVGVPRQPYDAGEPNQLCLGHRGTVQLCEHTGVSWRAVEDHMTNWQDLKRGYRTWQACLDDFAVECRHPIHDRRCRPAQAPTWPRARLQTSRNHETTSVVLVLEWAPHSGVGAFVRGPHGRPLAAELRSLFQGYRQQGQPAEILMPARLGQLPEMVCFDPNTCRCLHYETGNSIDDPQGQRAADAADLGFLSLDCLGRHSHRNDIRLYGDCDRTVEMRQHWPRRGREPPPCLITTYRHRVVVCDDIMAWTTGPGGTKLHPTHEWFHAMDPDTYPRPLGHELPLCKDRGCMNYYKRPRMVSCIEPRGMFSPCQCPRQST</sequence>